<evidence type="ECO:0000256" key="11">
    <source>
        <dbReference type="PROSITE-ProRule" id="PRU01360"/>
    </source>
</evidence>
<evidence type="ECO:0000256" key="5">
    <source>
        <dbReference type="ARBA" id="ARBA00022692"/>
    </source>
</evidence>
<feature type="domain" description="TonB-dependent receptor plug" evidence="15">
    <location>
        <begin position="55"/>
        <end position="166"/>
    </location>
</feature>
<proteinExistence type="inferred from homology"/>
<keyword evidence="9" id="KW-0675">Receptor</keyword>
<evidence type="ECO:0000256" key="10">
    <source>
        <dbReference type="ARBA" id="ARBA00023237"/>
    </source>
</evidence>
<evidence type="ECO:0000259" key="14">
    <source>
        <dbReference type="Pfam" id="PF00593"/>
    </source>
</evidence>
<evidence type="ECO:0000256" key="13">
    <source>
        <dbReference type="SAM" id="SignalP"/>
    </source>
</evidence>
<evidence type="ECO:0000256" key="2">
    <source>
        <dbReference type="ARBA" id="ARBA00008143"/>
    </source>
</evidence>
<dbReference type="AlphaFoldDB" id="A0A177N8J1"/>
<keyword evidence="7 12" id="KW-0798">TonB box</keyword>
<dbReference type="InterPro" id="IPR039426">
    <property type="entry name" value="TonB-dep_rcpt-like"/>
</dbReference>
<dbReference type="InterPro" id="IPR037066">
    <property type="entry name" value="Plug_dom_sf"/>
</dbReference>
<dbReference type="SUPFAM" id="SSF56935">
    <property type="entry name" value="Porins"/>
    <property type="match status" value="1"/>
</dbReference>
<dbReference type="Gene3D" id="2.170.130.10">
    <property type="entry name" value="TonB-dependent receptor, plug domain"/>
    <property type="match status" value="1"/>
</dbReference>
<evidence type="ECO:0000256" key="1">
    <source>
        <dbReference type="ARBA" id="ARBA00004571"/>
    </source>
</evidence>
<comment type="subcellular location">
    <subcellularLocation>
        <location evidence="1 11">Cell outer membrane</location>
        <topology evidence="1 11">Multi-pass membrane protein</topology>
    </subcellularLocation>
</comment>
<dbReference type="InterPro" id="IPR000531">
    <property type="entry name" value="Beta-barrel_TonB"/>
</dbReference>
<evidence type="ECO:0000259" key="15">
    <source>
        <dbReference type="Pfam" id="PF07715"/>
    </source>
</evidence>
<dbReference type="Pfam" id="PF00593">
    <property type="entry name" value="TonB_dep_Rec_b-barrel"/>
    <property type="match status" value="1"/>
</dbReference>
<protein>
    <recommendedName>
        <fullName evidence="18">TonB-dependent receptor</fullName>
    </recommendedName>
</protein>
<comment type="caution">
    <text evidence="16">The sequence shown here is derived from an EMBL/GenBank/DDBJ whole genome shotgun (WGS) entry which is preliminary data.</text>
</comment>
<evidence type="ECO:0000256" key="8">
    <source>
        <dbReference type="ARBA" id="ARBA00023136"/>
    </source>
</evidence>
<keyword evidence="8 11" id="KW-0472">Membrane</keyword>
<gene>
    <name evidence="16" type="ORF">A1507_17020</name>
</gene>
<dbReference type="CDD" id="cd01347">
    <property type="entry name" value="ligand_gated_channel"/>
    <property type="match status" value="1"/>
</dbReference>
<evidence type="ECO:0000313" key="16">
    <source>
        <dbReference type="EMBL" id="OAI13410.1"/>
    </source>
</evidence>
<dbReference type="GO" id="GO:0044718">
    <property type="term" value="P:siderophore transmembrane transport"/>
    <property type="evidence" value="ECO:0007669"/>
    <property type="project" value="TreeGrafter"/>
</dbReference>
<sequence>MHRLNLPTLAIALACSSCRSVAAHQSAAEIEALKKMSLEDVLSVEVVSKKTESQYSAAGIVSIVTRDDIDRYGANTLADVLNRVTSVYMLSTYIWSNSTAALRGDALTHVNNHTLVLVNGRPFRDSAYGGLNETMFRDFPIHHIEQIEVVRGSGSVLYGSNAFTGVINIVTKKKQDNALTVRGRYGSYNTGQAETEFGWNNGDAAISGAVRYRASDGWTAAAVDETRQNVNFRNDDGDVSASIWGGWKEFDFNLYVVNSQKTHWGAVPIGFGQEVENNRLFFDAGYNHQVNDFWRSKWNLTLNKFSQNYNLPVAGVPYMTDLWENNLLLEQSHFLSFFDDKLNLLLGGLVEWQQGQVTQVSQPNTLAPYEQLKSSIYANVGYALLDNLKLNLGGQWHRFDHLKAAPSGVADSDSAIDGLVGRAGLVYEMTANWGAKLLFAQAYRAPSAGELGANSAVVLGNRGVEPEKVETADAQVFYHDADYQVSLTAFESRVTNLIVRSPIPNTVPTQLLYVNGGSATFEGLELETEAKLLPGLSWKGSYTFQTNRDENQRNNKTLLPNHMAKLGLSYDFGTSLQLSVFDTYFSAAKAAPTALLANPPAGGYHNVSVNANYKLNNWLGVAKNKHMTFTLYLDNLLDENFYYPEFNRKNINTVPASPGRMLFGEIALEF</sequence>
<comment type="similarity">
    <text evidence="2">Belongs to the TonB-dependent receptor family. Hemoglobin/haptoglobin binding protein subfamily.</text>
</comment>
<keyword evidence="6 13" id="KW-0732">Signal</keyword>
<evidence type="ECO:0000256" key="9">
    <source>
        <dbReference type="ARBA" id="ARBA00023170"/>
    </source>
</evidence>
<dbReference type="GO" id="GO:0015344">
    <property type="term" value="F:siderophore uptake transmembrane transporter activity"/>
    <property type="evidence" value="ECO:0007669"/>
    <property type="project" value="TreeGrafter"/>
</dbReference>
<dbReference type="EMBL" id="LUUJ01000100">
    <property type="protein sequence ID" value="OAI13410.1"/>
    <property type="molecule type" value="Genomic_DNA"/>
</dbReference>
<dbReference type="GO" id="GO:0009279">
    <property type="term" value="C:cell outer membrane"/>
    <property type="evidence" value="ECO:0007669"/>
    <property type="project" value="UniProtKB-SubCell"/>
</dbReference>
<evidence type="ECO:0000256" key="3">
    <source>
        <dbReference type="ARBA" id="ARBA00022448"/>
    </source>
</evidence>
<keyword evidence="10 11" id="KW-0998">Cell outer membrane</keyword>
<reference evidence="16 17" key="1">
    <citation type="submission" date="2016-03" db="EMBL/GenBank/DDBJ databases">
        <authorList>
            <person name="Ploux O."/>
        </authorList>
    </citation>
    <scope>NUCLEOTIDE SEQUENCE [LARGE SCALE GENOMIC DNA]</scope>
    <source>
        <strain evidence="16 17">R-45378</strain>
    </source>
</reference>
<evidence type="ECO:0008006" key="18">
    <source>
        <dbReference type="Google" id="ProtNLM"/>
    </source>
</evidence>
<evidence type="ECO:0000256" key="4">
    <source>
        <dbReference type="ARBA" id="ARBA00022452"/>
    </source>
</evidence>
<dbReference type="InterPro" id="IPR036942">
    <property type="entry name" value="Beta-barrel_TonB_sf"/>
</dbReference>
<dbReference type="PROSITE" id="PS51257">
    <property type="entry name" value="PROKAR_LIPOPROTEIN"/>
    <property type="match status" value="1"/>
</dbReference>
<organism evidence="16 17">
    <name type="scientific">Methylomonas koyamae</name>
    <dbReference type="NCBI Taxonomy" id="702114"/>
    <lineage>
        <taxon>Bacteria</taxon>
        <taxon>Pseudomonadati</taxon>
        <taxon>Pseudomonadota</taxon>
        <taxon>Gammaproteobacteria</taxon>
        <taxon>Methylococcales</taxon>
        <taxon>Methylococcaceae</taxon>
        <taxon>Methylomonas</taxon>
    </lineage>
</organism>
<dbReference type="OrthoDB" id="9764669at2"/>
<accession>A0A177N8J1</accession>
<feature type="signal peptide" evidence="13">
    <location>
        <begin position="1"/>
        <end position="22"/>
    </location>
</feature>
<keyword evidence="3 11" id="KW-0813">Transport</keyword>
<evidence type="ECO:0000256" key="7">
    <source>
        <dbReference type="ARBA" id="ARBA00023077"/>
    </source>
</evidence>
<evidence type="ECO:0000256" key="6">
    <source>
        <dbReference type="ARBA" id="ARBA00022729"/>
    </source>
</evidence>
<dbReference type="PROSITE" id="PS52016">
    <property type="entry name" value="TONB_DEPENDENT_REC_3"/>
    <property type="match status" value="1"/>
</dbReference>
<feature type="chain" id="PRO_5008068884" description="TonB-dependent receptor" evidence="13">
    <location>
        <begin position="23"/>
        <end position="670"/>
    </location>
</feature>
<dbReference type="RefSeq" id="WP_082877734.1">
    <property type="nucleotide sequence ID" value="NZ_LUUJ01000100.1"/>
</dbReference>
<dbReference type="Gene3D" id="2.40.170.20">
    <property type="entry name" value="TonB-dependent receptor, beta-barrel domain"/>
    <property type="match status" value="1"/>
</dbReference>
<keyword evidence="5 11" id="KW-0812">Transmembrane</keyword>
<evidence type="ECO:0000313" key="17">
    <source>
        <dbReference type="Proteomes" id="UP000077857"/>
    </source>
</evidence>
<dbReference type="InterPro" id="IPR012910">
    <property type="entry name" value="Plug_dom"/>
</dbReference>
<dbReference type="PANTHER" id="PTHR30069:SF29">
    <property type="entry name" value="HEMOGLOBIN AND HEMOGLOBIN-HAPTOGLOBIN-BINDING PROTEIN 1-RELATED"/>
    <property type="match status" value="1"/>
</dbReference>
<keyword evidence="4 11" id="KW-1134">Transmembrane beta strand</keyword>
<evidence type="ECO:0000256" key="12">
    <source>
        <dbReference type="RuleBase" id="RU003357"/>
    </source>
</evidence>
<feature type="domain" description="TonB-dependent receptor-like beta-barrel" evidence="14">
    <location>
        <begin position="227"/>
        <end position="636"/>
    </location>
</feature>
<dbReference type="Pfam" id="PF07715">
    <property type="entry name" value="Plug"/>
    <property type="match status" value="1"/>
</dbReference>
<dbReference type="Proteomes" id="UP000077857">
    <property type="component" value="Unassembled WGS sequence"/>
</dbReference>
<name>A0A177N8J1_9GAMM</name>
<dbReference type="PANTHER" id="PTHR30069">
    <property type="entry name" value="TONB-DEPENDENT OUTER MEMBRANE RECEPTOR"/>
    <property type="match status" value="1"/>
</dbReference>